<dbReference type="EMBL" id="VTPC01073313">
    <property type="protein sequence ID" value="KAF2888844.1"/>
    <property type="molecule type" value="Genomic_DNA"/>
</dbReference>
<proteinExistence type="predicted"/>
<dbReference type="OrthoDB" id="6749779at2759"/>
<dbReference type="Proteomes" id="UP000801492">
    <property type="component" value="Unassembled WGS sequence"/>
</dbReference>
<reference evidence="1" key="1">
    <citation type="submission" date="2019-08" db="EMBL/GenBank/DDBJ databases">
        <title>The genome of the North American firefly Photinus pyralis.</title>
        <authorList>
            <consortium name="Photinus pyralis genome working group"/>
            <person name="Fallon T.R."/>
            <person name="Sander Lower S.E."/>
            <person name="Weng J.-K."/>
        </authorList>
    </citation>
    <scope>NUCLEOTIDE SEQUENCE</scope>
    <source>
        <strain evidence="1">TRF0915ILg1</strain>
        <tissue evidence="1">Whole body</tissue>
    </source>
</reference>
<accession>A0A8K0CLW8</accession>
<evidence type="ECO:0000313" key="1">
    <source>
        <dbReference type="EMBL" id="KAF2888844.1"/>
    </source>
</evidence>
<feature type="non-terminal residue" evidence="1">
    <location>
        <position position="1"/>
    </location>
</feature>
<sequence>CKRWKPLSIPTLVLDKNSHICLMLSLVMLRSSNLEVIDHKFLISGHTHMECDSDDSIIEKKKKQHQTPIGHPRNWIIMETKAGF</sequence>
<keyword evidence="2" id="KW-1185">Reference proteome</keyword>
<organism evidence="1 2">
    <name type="scientific">Ignelater luminosus</name>
    <name type="common">Cucubano</name>
    <name type="synonym">Pyrophorus luminosus</name>
    <dbReference type="NCBI Taxonomy" id="2038154"/>
    <lineage>
        <taxon>Eukaryota</taxon>
        <taxon>Metazoa</taxon>
        <taxon>Ecdysozoa</taxon>
        <taxon>Arthropoda</taxon>
        <taxon>Hexapoda</taxon>
        <taxon>Insecta</taxon>
        <taxon>Pterygota</taxon>
        <taxon>Neoptera</taxon>
        <taxon>Endopterygota</taxon>
        <taxon>Coleoptera</taxon>
        <taxon>Polyphaga</taxon>
        <taxon>Elateriformia</taxon>
        <taxon>Elateroidea</taxon>
        <taxon>Elateridae</taxon>
        <taxon>Agrypninae</taxon>
        <taxon>Pyrophorini</taxon>
        <taxon>Ignelater</taxon>
    </lineage>
</organism>
<gene>
    <name evidence="1" type="ORF">ILUMI_17329</name>
</gene>
<name>A0A8K0CLW8_IGNLU</name>
<comment type="caution">
    <text evidence="1">The sequence shown here is derived from an EMBL/GenBank/DDBJ whole genome shotgun (WGS) entry which is preliminary data.</text>
</comment>
<protein>
    <submittedName>
        <fullName evidence="1">Uncharacterized protein</fullName>
    </submittedName>
</protein>
<evidence type="ECO:0000313" key="2">
    <source>
        <dbReference type="Proteomes" id="UP000801492"/>
    </source>
</evidence>
<dbReference type="AlphaFoldDB" id="A0A8K0CLW8"/>